<evidence type="ECO:0000256" key="17">
    <source>
        <dbReference type="SAM" id="Phobius"/>
    </source>
</evidence>
<keyword evidence="16" id="KW-1015">Disulfide bond</keyword>
<evidence type="ECO:0000256" key="9">
    <source>
        <dbReference type="ARBA" id="ARBA00023065"/>
    </source>
</evidence>
<accession>A0A5N4A6C4</accession>
<name>A0A5N4A6C4_PHOPY</name>
<dbReference type="Proteomes" id="UP000327044">
    <property type="component" value="Unassembled WGS sequence"/>
</dbReference>
<keyword evidence="19" id="KW-1185">Reference proteome</keyword>
<evidence type="ECO:0000256" key="10">
    <source>
        <dbReference type="ARBA" id="ARBA00023136"/>
    </source>
</evidence>
<dbReference type="AlphaFoldDB" id="A0A5N4A6C4"/>
<feature type="transmembrane region" description="Helical" evidence="17">
    <location>
        <begin position="164"/>
        <end position="185"/>
    </location>
</feature>
<feature type="binding site" evidence="15">
    <location>
        <position position="250"/>
    </location>
    <ligand>
        <name>Na(+)</name>
        <dbReference type="ChEBI" id="CHEBI:29101"/>
        <label>1</label>
    </ligand>
</feature>
<keyword evidence="5" id="KW-0769">Symport</keyword>
<keyword evidence="11" id="KW-0325">Glycoprotein</keyword>
<sequence length="564" mass="63909">MARYGWSNEFEFLFHCMIPSVGINGLWRYPYALYTGGGGSFWCAYLIVAATIGVPLLYLKLARGQFASKANVHLFSQFGYGYTGVAASETYTAFCAVIYYSVILAYILIYIGNSLTHWTLPWSTCDAEDVQCVPAKSIVYTNPYKNYSVSTEIFFKKMVLPDSIFPRWELCACLLVSACLINFLANSHVRVGKLVHVAILFPMICKLVLCGLAWSLRGGSEGINYFLSHDLSNLKQVDVWANAVAQCFFSLSFGFGTVSACAARSSFHFNAKRVAVMVVALDCLFCALVGAAVFGILGHLSYALKVNISDLFEGRDINLAFVLYPIAINQFHYFIPILSLILFTTFYTLCLLCVIKLNNVLVMFVSYWYPDLLHWRVVLMCTVGCFLLQLLFITSVGTHLIELIDKDCMIVITLFTNICELLALTYGYGIESVCLDLQYMQKTKVGVYWRMMWAIAIPIILILVFYYLSFAKHSLVCDHSAPYHGVRYFIVFIGIMQIPSWTAYYCYKSKHMTSVQMVHVVLRGDNFGPDDPELYEAWTIFKDEELRRGESQGFTRFIKFLFGK</sequence>
<feature type="transmembrane region" description="Helical" evidence="17">
    <location>
        <begin position="91"/>
        <end position="112"/>
    </location>
</feature>
<keyword evidence="4 17" id="KW-0812">Transmembrane</keyword>
<feature type="transmembrane region" description="Helical" evidence="17">
    <location>
        <begin position="39"/>
        <end position="59"/>
    </location>
</feature>
<protein>
    <recommendedName>
        <fullName evidence="14">Sodium-dependent nutrient amino acid transporter 1</fullName>
    </recommendedName>
</protein>
<dbReference type="EMBL" id="VVIM01000009">
    <property type="protein sequence ID" value="KAB0792886.1"/>
    <property type="molecule type" value="Genomic_DNA"/>
</dbReference>
<dbReference type="GO" id="GO:0089718">
    <property type="term" value="P:amino acid import across plasma membrane"/>
    <property type="evidence" value="ECO:0007669"/>
    <property type="project" value="TreeGrafter"/>
</dbReference>
<feature type="transmembrane region" description="Helical" evidence="17">
    <location>
        <begin position="197"/>
        <end position="219"/>
    </location>
</feature>
<dbReference type="SUPFAM" id="SSF161070">
    <property type="entry name" value="SNF-like"/>
    <property type="match status" value="1"/>
</dbReference>
<proteinExistence type="inferred from homology"/>
<feature type="transmembrane region" description="Helical" evidence="17">
    <location>
        <begin position="274"/>
        <end position="297"/>
    </location>
</feature>
<keyword evidence="6" id="KW-0029">Amino-acid transport</keyword>
<dbReference type="InterPro" id="IPR037272">
    <property type="entry name" value="SNS_sf"/>
</dbReference>
<keyword evidence="7 17" id="KW-1133">Transmembrane helix</keyword>
<evidence type="ECO:0000256" key="16">
    <source>
        <dbReference type="PIRSR" id="PIRSR600175-2"/>
    </source>
</evidence>
<keyword evidence="3" id="KW-0813">Transport</keyword>
<keyword evidence="15" id="KW-0479">Metal-binding</keyword>
<feature type="binding site" evidence="15">
    <location>
        <position position="349"/>
    </location>
    <ligand>
        <name>Na(+)</name>
        <dbReference type="ChEBI" id="CHEBI:29101"/>
        <label>1</label>
    </ligand>
</feature>
<dbReference type="GO" id="GO:0015179">
    <property type="term" value="F:L-amino acid transmembrane transporter activity"/>
    <property type="evidence" value="ECO:0007669"/>
    <property type="project" value="TreeGrafter"/>
</dbReference>
<keyword evidence="10 17" id="KW-0472">Membrane</keyword>
<comment type="caution">
    <text evidence="18">The sequence shown here is derived from an EMBL/GenBank/DDBJ whole genome shotgun (WGS) entry which is preliminary data.</text>
</comment>
<comment type="similarity">
    <text evidence="2">Belongs to the sodium:neurotransmitter symporter (SNF) (TC 2.A.22) family.</text>
</comment>
<evidence type="ECO:0000256" key="8">
    <source>
        <dbReference type="ARBA" id="ARBA00023053"/>
    </source>
</evidence>
<evidence type="ECO:0000256" key="1">
    <source>
        <dbReference type="ARBA" id="ARBA00004141"/>
    </source>
</evidence>
<keyword evidence="8 15" id="KW-0915">Sodium</keyword>
<gene>
    <name evidence="18" type="ORF">PPYR_12506</name>
</gene>
<dbReference type="InterPro" id="IPR000175">
    <property type="entry name" value="Na/ntran_symport"/>
</dbReference>
<evidence type="ECO:0000256" key="6">
    <source>
        <dbReference type="ARBA" id="ARBA00022970"/>
    </source>
</evidence>
<dbReference type="GO" id="GO:0005283">
    <property type="term" value="F:amino acid:sodium symporter activity"/>
    <property type="evidence" value="ECO:0007669"/>
    <property type="project" value="TreeGrafter"/>
</dbReference>
<evidence type="ECO:0000256" key="11">
    <source>
        <dbReference type="ARBA" id="ARBA00023180"/>
    </source>
</evidence>
<feature type="disulfide bond" evidence="16">
    <location>
        <begin position="125"/>
        <end position="132"/>
    </location>
</feature>
<reference evidence="18 19" key="1">
    <citation type="journal article" date="2018" name="Elife">
        <title>Firefly genomes illuminate parallel origins of bioluminescence in beetles.</title>
        <authorList>
            <person name="Fallon T.R."/>
            <person name="Lower S.E."/>
            <person name="Chang C.H."/>
            <person name="Bessho-Uehara M."/>
            <person name="Martin G.J."/>
            <person name="Bewick A.J."/>
            <person name="Behringer M."/>
            <person name="Debat H.J."/>
            <person name="Wong I."/>
            <person name="Day J.C."/>
            <person name="Suvorov A."/>
            <person name="Silva C.J."/>
            <person name="Stanger-Hall K.F."/>
            <person name="Hall D.W."/>
            <person name="Schmitz R.J."/>
            <person name="Nelson D.R."/>
            <person name="Lewis S.M."/>
            <person name="Shigenobu S."/>
            <person name="Bybee S.M."/>
            <person name="Larracuente A.M."/>
            <person name="Oba Y."/>
            <person name="Weng J.K."/>
        </authorList>
    </citation>
    <scope>NUCLEOTIDE SEQUENCE [LARGE SCALE GENOMIC DNA]</scope>
    <source>
        <strain evidence="18">1611_PpyrPB1</strain>
        <tissue evidence="18">Whole body</tissue>
    </source>
</reference>
<dbReference type="PANTHER" id="PTHR11616:SF321">
    <property type="entry name" value="SODIUM-DEPENDENT NUTRIENT AMINO ACID TRANSPORTER 1-RELATED"/>
    <property type="match status" value="1"/>
</dbReference>
<evidence type="ECO:0000256" key="13">
    <source>
        <dbReference type="ARBA" id="ARBA00037785"/>
    </source>
</evidence>
<dbReference type="PRINTS" id="PR00176">
    <property type="entry name" value="NANEUSMPORT"/>
</dbReference>
<keyword evidence="9" id="KW-0406">Ion transport</keyword>
<evidence type="ECO:0000256" key="7">
    <source>
        <dbReference type="ARBA" id="ARBA00022989"/>
    </source>
</evidence>
<feature type="binding site" evidence="15">
    <location>
        <position position="21"/>
    </location>
    <ligand>
        <name>Na(+)</name>
        <dbReference type="ChEBI" id="CHEBI:29101"/>
        <label>1</label>
    </ligand>
</feature>
<evidence type="ECO:0000256" key="3">
    <source>
        <dbReference type="ARBA" id="ARBA00022448"/>
    </source>
</evidence>
<dbReference type="GO" id="GO:0046872">
    <property type="term" value="F:metal ion binding"/>
    <property type="evidence" value="ECO:0007669"/>
    <property type="project" value="UniProtKB-KW"/>
</dbReference>
<evidence type="ECO:0000256" key="12">
    <source>
        <dbReference type="ARBA" id="ARBA00023201"/>
    </source>
</evidence>
<dbReference type="PANTHER" id="PTHR11616">
    <property type="entry name" value="SODIUM/CHLORIDE DEPENDENT TRANSPORTER"/>
    <property type="match status" value="1"/>
</dbReference>
<comment type="function">
    <text evidence="13">Unusual broad substrate spectrum amino acid:sodium cotransporter that promotes absorption of the D isomers of essential amino acids. Neutral amino acids are the preferred substrates, especially methionine and phenylalanine.</text>
</comment>
<organism evidence="18 19">
    <name type="scientific">Photinus pyralis</name>
    <name type="common">Common eastern firefly</name>
    <name type="synonym">Lampyris pyralis</name>
    <dbReference type="NCBI Taxonomy" id="7054"/>
    <lineage>
        <taxon>Eukaryota</taxon>
        <taxon>Metazoa</taxon>
        <taxon>Ecdysozoa</taxon>
        <taxon>Arthropoda</taxon>
        <taxon>Hexapoda</taxon>
        <taxon>Insecta</taxon>
        <taxon>Pterygota</taxon>
        <taxon>Neoptera</taxon>
        <taxon>Endopterygota</taxon>
        <taxon>Coleoptera</taxon>
        <taxon>Polyphaga</taxon>
        <taxon>Elateriformia</taxon>
        <taxon>Elateroidea</taxon>
        <taxon>Lampyridae</taxon>
        <taxon>Lampyrinae</taxon>
        <taxon>Photinus</taxon>
    </lineage>
</organism>
<evidence type="ECO:0000256" key="2">
    <source>
        <dbReference type="ARBA" id="ARBA00006459"/>
    </source>
</evidence>
<evidence type="ECO:0000256" key="15">
    <source>
        <dbReference type="PIRSR" id="PIRSR600175-1"/>
    </source>
</evidence>
<evidence type="ECO:0000256" key="5">
    <source>
        <dbReference type="ARBA" id="ARBA00022847"/>
    </source>
</evidence>
<evidence type="ECO:0000256" key="14">
    <source>
        <dbReference type="ARBA" id="ARBA00040215"/>
    </source>
</evidence>
<evidence type="ECO:0000313" key="18">
    <source>
        <dbReference type="EMBL" id="KAB0792886.1"/>
    </source>
</evidence>
<evidence type="ECO:0000256" key="4">
    <source>
        <dbReference type="ARBA" id="ARBA00022692"/>
    </source>
</evidence>
<dbReference type="OrthoDB" id="6581954at2759"/>
<feature type="transmembrane region" description="Helical" evidence="17">
    <location>
        <begin position="375"/>
        <end position="396"/>
    </location>
</feature>
<feature type="transmembrane region" description="Helical" evidence="17">
    <location>
        <begin position="239"/>
        <end position="262"/>
    </location>
</feature>
<comment type="subcellular location">
    <subcellularLocation>
        <location evidence="1">Membrane</location>
        <topology evidence="1">Multi-pass membrane protein</topology>
    </subcellularLocation>
</comment>
<dbReference type="InParanoid" id="A0A5N4A6C4"/>
<feature type="transmembrane region" description="Helical" evidence="17">
    <location>
        <begin position="447"/>
        <end position="468"/>
    </location>
</feature>
<dbReference type="Pfam" id="PF00209">
    <property type="entry name" value="SNF"/>
    <property type="match status" value="1"/>
</dbReference>
<dbReference type="PROSITE" id="PS50267">
    <property type="entry name" value="NA_NEUROTRAN_SYMP_3"/>
    <property type="match status" value="1"/>
</dbReference>
<dbReference type="GO" id="GO:0005886">
    <property type="term" value="C:plasma membrane"/>
    <property type="evidence" value="ECO:0007669"/>
    <property type="project" value="TreeGrafter"/>
</dbReference>
<keyword evidence="12" id="KW-0739">Sodium transport</keyword>
<feature type="transmembrane region" description="Helical" evidence="17">
    <location>
        <begin position="488"/>
        <end position="507"/>
    </location>
</feature>
<evidence type="ECO:0000313" key="19">
    <source>
        <dbReference type="Proteomes" id="UP000327044"/>
    </source>
</evidence>